<evidence type="ECO:0008006" key="5">
    <source>
        <dbReference type="Google" id="ProtNLM"/>
    </source>
</evidence>
<dbReference type="PANTHER" id="PTHR39608:SF1">
    <property type="entry name" value="INTEGRAL MEMBRANE PROTEIN (AFU_ORTHOLOGUE AFUA_5G08640)"/>
    <property type="match status" value="1"/>
</dbReference>
<accession>A0AAN6XKE6</accession>
<keyword evidence="4" id="KW-1185">Reference proteome</keyword>
<feature type="transmembrane region" description="Helical" evidence="2">
    <location>
        <begin position="137"/>
        <end position="160"/>
    </location>
</feature>
<feature type="transmembrane region" description="Helical" evidence="2">
    <location>
        <begin position="81"/>
        <end position="104"/>
    </location>
</feature>
<evidence type="ECO:0000256" key="1">
    <source>
        <dbReference type="SAM" id="MobiDB-lite"/>
    </source>
</evidence>
<reference evidence="3" key="1">
    <citation type="journal article" date="2023" name="Mol. Phylogenet. Evol.">
        <title>Genome-scale phylogeny and comparative genomics of the fungal order Sordariales.</title>
        <authorList>
            <person name="Hensen N."/>
            <person name="Bonometti L."/>
            <person name="Westerberg I."/>
            <person name="Brannstrom I.O."/>
            <person name="Guillou S."/>
            <person name="Cros-Aarteil S."/>
            <person name="Calhoun S."/>
            <person name="Haridas S."/>
            <person name="Kuo A."/>
            <person name="Mondo S."/>
            <person name="Pangilinan J."/>
            <person name="Riley R."/>
            <person name="LaButti K."/>
            <person name="Andreopoulos B."/>
            <person name="Lipzen A."/>
            <person name="Chen C."/>
            <person name="Yan M."/>
            <person name="Daum C."/>
            <person name="Ng V."/>
            <person name="Clum A."/>
            <person name="Steindorff A."/>
            <person name="Ohm R.A."/>
            <person name="Martin F."/>
            <person name="Silar P."/>
            <person name="Natvig D.O."/>
            <person name="Lalanne C."/>
            <person name="Gautier V."/>
            <person name="Ament-Velasquez S.L."/>
            <person name="Kruys A."/>
            <person name="Hutchinson M.I."/>
            <person name="Powell A.J."/>
            <person name="Barry K."/>
            <person name="Miller A.N."/>
            <person name="Grigoriev I.V."/>
            <person name="Debuchy R."/>
            <person name="Gladieux P."/>
            <person name="Hiltunen Thoren M."/>
            <person name="Johannesson H."/>
        </authorList>
    </citation>
    <scope>NUCLEOTIDE SEQUENCE</scope>
    <source>
        <strain evidence="3">CBS 315.58</strain>
    </source>
</reference>
<gene>
    <name evidence="3" type="ORF">QBC40DRAFT_221454</name>
</gene>
<evidence type="ECO:0000313" key="3">
    <source>
        <dbReference type="EMBL" id="KAK4202319.1"/>
    </source>
</evidence>
<comment type="caution">
    <text evidence="3">The sequence shown here is derived from an EMBL/GenBank/DDBJ whole genome shotgun (WGS) entry which is preliminary data.</text>
</comment>
<name>A0AAN6XKE6_9PEZI</name>
<proteinExistence type="predicted"/>
<sequence length="261" mass="28510">MGSASKVLLVLLRLGELVCGAVVLGLLGRAFYLIKDAGELEPEGRLIYAAVVASLTIVDSLVFIVPFAYSYWSFPLDFIFFVLWIVVFGLLESLTGVHTCYSSWFNNYWGYYWGSWYVVSPPGIDVDWTGCNAWRTVLALSFIASMVYLANGFLGLYWTLEYGNIRTRSKGFFERKRGLGSNTRINGHHTETRGNGVTETPVQQHSTVPGAGLTTETPVQQHSTVPGAELTSTGHTDAATDRPAAPINAVPVGSEDSAARV</sequence>
<dbReference type="AlphaFoldDB" id="A0AAN6XKE6"/>
<dbReference type="Proteomes" id="UP001303160">
    <property type="component" value="Unassembled WGS sequence"/>
</dbReference>
<dbReference type="PANTHER" id="PTHR39608">
    <property type="entry name" value="INTEGRAL MEMBRANE PROTEIN (AFU_ORTHOLOGUE AFUA_5G08640)"/>
    <property type="match status" value="1"/>
</dbReference>
<evidence type="ECO:0000313" key="4">
    <source>
        <dbReference type="Proteomes" id="UP001303160"/>
    </source>
</evidence>
<organism evidence="3 4">
    <name type="scientific">Triangularia verruculosa</name>
    <dbReference type="NCBI Taxonomy" id="2587418"/>
    <lineage>
        <taxon>Eukaryota</taxon>
        <taxon>Fungi</taxon>
        <taxon>Dikarya</taxon>
        <taxon>Ascomycota</taxon>
        <taxon>Pezizomycotina</taxon>
        <taxon>Sordariomycetes</taxon>
        <taxon>Sordariomycetidae</taxon>
        <taxon>Sordariales</taxon>
        <taxon>Podosporaceae</taxon>
        <taxon>Triangularia</taxon>
    </lineage>
</organism>
<evidence type="ECO:0000256" key="2">
    <source>
        <dbReference type="SAM" id="Phobius"/>
    </source>
</evidence>
<feature type="region of interest" description="Disordered" evidence="1">
    <location>
        <begin position="180"/>
        <end position="261"/>
    </location>
</feature>
<keyword evidence="2" id="KW-0812">Transmembrane</keyword>
<keyword evidence="2" id="KW-0472">Membrane</keyword>
<keyword evidence="2" id="KW-1133">Transmembrane helix</keyword>
<feature type="compositionally biased region" description="Polar residues" evidence="1">
    <location>
        <begin position="214"/>
        <end position="235"/>
    </location>
</feature>
<feature type="transmembrane region" description="Helical" evidence="2">
    <location>
        <begin position="7"/>
        <end position="34"/>
    </location>
</feature>
<feature type="transmembrane region" description="Helical" evidence="2">
    <location>
        <begin position="46"/>
        <end position="69"/>
    </location>
</feature>
<feature type="compositionally biased region" description="Polar residues" evidence="1">
    <location>
        <begin position="193"/>
        <end position="207"/>
    </location>
</feature>
<reference evidence="3" key="2">
    <citation type="submission" date="2023-05" db="EMBL/GenBank/DDBJ databases">
        <authorList>
            <consortium name="Lawrence Berkeley National Laboratory"/>
            <person name="Steindorff A."/>
            <person name="Hensen N."/>
            <person name="Bonometti L."/>
            <person name="Westerberg I."/>
            <person name="Brannstrom I.O."/>
            <person name="Guillou S."/>
            <person name="Cros-Aarteil S."/>
            <person name="Calhoun S."/>
            <person name="Haridas S."/>
            <person name="Kuo A."/>
            <person name="Mondo S."/>
            <person name="Pangilinan J."/>
            <person name="Riley R."/>
            <person name="Labutti K."/>
            <person name="Andreopoulos B."/>
            <person name="Lipzen A."/>
            <person name="Chen C."/>
            <person name="Yanf M."/>
            <person name="Daum C."/>
            <person name="Ng V."/>
            <person name="Clum A."/>
            <person name="Ohm R."/>
            <person name="Martin F."/>
            <person name="Silar P."/>
            <person name="Natvig D."/>
            <person name="Lalanne C."/>
            <person name="Gautier V."/>
            <person name="Ament-Velasquez S.L."/>
            <person name="Kruys A."/>
            <person name="Hutchinson M.I."/>
            <person name="Powell A.J."/>
            <person name="Barry K."/>
            <person name="Miller A.N."/>
            <person name="Grigoriev I.V."/>
            <person name="Debuchy R."/>
            <person name="Gladieux P."/>
            <person name="Thoren M.H."/>
            <person name="Johannesson H."/>
        </authorList>
    </citation>
    <scope>NUCLEOTIDE SEQUENCE</scope>
    <source>
        <strain evidence="3">CBS 315.58</strain>
    </source>
</reference>
<protein>
    <recommendedName>
        <fullName evidence="5">MARVEL domain-containing protein</fullName>
    </recommendedName>
</protein>
<dbReference type="EMBL" id="MU863898">
    <property type="protein sequence ID" value="KAK4202319.1"/>
    <property type="molecule type" value="Genomic_DNA"/>
</dbReference>